<feature type="compositionally biased region" description="Polar residues" evidence="1">
    <location>
        <begin position="142"/>
        <end position="158"/>
    </location>
</feature>
<dbReference type="Proteomes" id="UP000245591">
    <property type="component" value="Unassembled WGS sequence"/>
</dbReference>
<reference evidence="2 3" key="1">
    <citation type="journal article" date="2018" name="MBio">
        <title>Comparative Genomics Reveals the Core Gene Toolbox for the Fungus-Insect Symbiosis.</title>
        <authorList>
            <person name="Wang Y."/>
            <person name="Stata M."/>
            <person name="Wang W."/>
            <person name="Stajich J.E."/>
            <person name="White M.M."/>
            <person name="Moncalvo J.M."/>
        </authorList>
    </citation>
    <scope>NUCLEOTIDE SEQUENCE [LARGE SCALE GENOMIC DNA]</scope>
    <source>
        <strain evidence="2 3">AUS-126-30</strain>
    </source>
</reference>
<comment type="caution">
    <text evidence="2">The sequence shown here is derived from an EMBL/GenBank/DDBJ whole genome shotgun (WGS) entry which is preliminary data.</text>
</comment>
<evidence type="ECO:0000313" key="3">
    <source>
        <dbReference type="Proteomes" id="UP000245591"/>
    </source>
</evidence>
<dbReference type="AlphaFoldDB" id="A0A2U1IV63"/>
<proteinExistence type="predicted"/>
<evidence type="ECO:0000313" key="2">
    <source>
        <dbReference type="EMBL" id="PVZ96690.1"/>
    </source>
</evidence>
<evidence type="ECO:0000256" key="1">
    <source>
        <dbReference type="SAM" id="MobiDB-lite"/>
    </source>
</evidence>
<feature type="region of interest" description="Disordered" evidence="1">
    <location>
        <begin position="139"/>
        <end position="161"/>
    </location>
</feature>
<gene>
    <name evidence="2" type="ORF">BB558_007390</name>
</gene>
<dbReference type="EMBL" id="MBFU01001196">
    <property type="protein sequence ID" value="PVZ96690.1"/>
    <property type="molecule type" value="Genomic_DNA"/>
</dbReference>
<accession>A0A2U1IV63</accession>
<protein>
    <submittedName>
        <fullName evidence="2">Uncharacterized protein</fullName>
    </submittedName>
</protein>
<keyword evidence="3" id="KW-1185">Reference proteome</keyword>
<sequence>MTRNYKARPFRQRYQLNVQLVYPTANAVPAQNSVAGNQNSGYQPSFQGPSRVCNETLCNAKRIAINPTLVFNENSETIGQQNLGDYPKGDSITIVKESNHDSFNYIKRVLFKSVLCPKGNWRATSSFGLTQPQQPYRKAQFQDGNAPNSKQVDSTSELDGQCRSKGRFSSCTYQQEISKIPTLHMGKEPFSIQNFAFRHNTKPLCVYKNIAFNDTMSEGTWNKDSVILRQ</sequence>
<name>A0A2U1IV63_SMIAN</name>
<organism evidence="2 3">
    <name type="scientific">Smittium angustum</name>
    <dbReference type="NCBI Taxonomy" id="133377"/>
    <lineage>
        <taxon>Eukaryota</taxon>
        <taxon>Fungi</taxon>
        <taxon>Fungi incertae sedis</taxon>
        <taxon>Zoopagomycota</taxon>
        <taxon>Kickxellomycotina</taxon>
        <taxon>Harpellomycetes</taxon>
        <taxon>Harpellales</taxon>
        <taxon>Legeriomycetaceae</taxon>
        <taxon>Smittium</taxon>
    </lineage>
</organism>